<comment type="caution">
    <text evidence="1">The sequence shown here is derived from an EMBL/GenBank/DDBJ whole genome shotgun (WGS) entry which is preliminary data.</text>
</comment>
<gene>
    <name evidence="1" type="ORF">CQA76_03335</name>
</gene>
<protein>
    <submittedName>
        <fullName evidence="1">Uncharacterized protein</fullName>
    </submittedName>
</protein>
<dbReference type="RefSeq" id="WP_137622035.1">
    <property type="nucleotide sequence ID" value="NZ_NXMA01000004.1"/>
</dbReference>
<dbReference type="OrthoDB" id="5356082at2"/>
<dbReference type="Proteomes" id="UP000310353">
    <property type="component" value="Unassembled WGS sequence"/>
</dbReference>
<sequence>MSEKYAPFETEPTLLYDKDTFKIVAGKAYTNKDEKFCIGLNSNGFPTNAYLIFPPQLSLDLLRNLLGQDGAKNDEIIKFIKIITDKQ</sequence>
<keyword evidence="2" id="KW-1185">Reference proteome</keyword>
<name>A0A4U7BPL1_9BACT</name>
<accession>A0A4U7BPL1</accession>
<proteinExistence type="predicted"/>
<evidence type="ECO:0000313" key="1">
    <source>
        <dbReference type="EMBL" id="TKX32671.1"/>
    </source>
</evidence>
<reference evidence="1 2" key="1">
    <citation type="submission" date="2018-05" db="EMBL/GenBank/DDBJ databases">
        <title>Novel Campyloabacter and Helicobacter Species and Strains.</title>
        <authorList>
            <person name="Mannion A.J."/>
            <person name="Shen Z."/>
            <person name="Fox J.G."/>
        </authorList>
    </citation>
    <scope>NUCLEOTIDE SEQUENCE [LARGE SCALE GENOMIC DNA]</scope>
    <source>
        <strain evidence="2">MIT17-670</strain>
    </source>
</reference>
<dbReference type="AlphaFoldDB" id="A0A4U7BPL1"/>
<evidence type="ECO:0000313" key="2">
    <source>
        <dbReference type="Proteomes" id="UP000310353"/>
    </source>
</evidence>
<organism evidence="1 2">
    <name type="scientific">Campylobacter aviculae</name>
    <dbReference type="NCBI Taxonomy" id="2510190"/>
    <lineage>
        <taxon>Bacteria</taxon>
        <taxon>Pseudomonadati</taxon>
        <taxon>Campylobacterota</taxon>
        <taxon>Epsilonproteobacteria</taxon>
        <taxon>Campylobacterales</taxon>
        <taxon>Campylobacteraceae</taxon>
        <taxon>Campylobacter</taxon>
    </lineage>
</organism>
<dbReference type="EMBL" id="NXMA01000004">
    <property type="protein sequence ID" value="TKX32671.1"/>
    <property type="molecule type" value="Genomic_DNA"/>
</dbReference>